<evidence type="ECO:0000256" key="4">
    <source>
        <dbReference type="ARBA" id="ARBA00022824"/>
    </source>
</evidence>
<dbReference type="InterPro" id="IPR029044">
    <property type="entry name" value="Nucleotide-diphossugar_trans"/>
</dbReference>
<dbReference type="Pfam" id="PF18404">
    <property type="entry name" value="Glyco_transf_24"/>
    <property type="match status" value="1"/>
</dbReference>
<evidence type="ECO:0000256" key="6">
    <source>
        <dbReference type="SAM" id="SignalP"/>
    </source>
</evidence>
<keyword evidence="3 6" id="KW-0732">Signal</keyword>
<dbReference type="Pfam" id="PF18401">
    <property type="entry name" value="Thioredoxin_13"/>
    <property type="match status" value="1"/>
</dbReference>
<organism evidence="10 11">
    <name type="scientific">Tritrichomonas musculus</name>
    <dbReference type="NCBI Taxonomy" id="1915356"/>
    <lineage>
        <taxon>Eukaryota</taxon>
        <taxon>Metamonada</taxon>
        <taxon>Parabasalia</taxon>
        <taxon>Tritrichomonadida</taxon>
        <taxon>Tritrichomonadidae</taxon>
        <taxon>Tritrichomonas</taxon>
    </lineage>
</organism>
<keyword evidence="11" id="KW-1185">Reference proteome</keyword>
<feature type="domain" description="Glucosyltransferase 24 catalytic" evidence="9">
    <location>
        <begin position="1038"/>
        <end position="1315"/>
    </location>
</feature>
<dbReference type="Proteomes" id="UP001470230">
    <property type="component" value="Unassembled WGS sequence"/>
</dbReference>
<dbReference type="InterPro" id="IPR040497">
    <property type="entry name" value="Glyco_transf_24"/>
</dbReference>
<comment type="cofactor">
    <cofactor evidence="1">
        <name>Ca(2+)</name>
        <dbReference type="ChEBI" id="CHEBI:29108"/>
    </cofactor>
</comment>
<evidence type="ECO:0000256" key="5">
    <source>
        <dbReference type="ARBA" id="ARBA00023180"/>
    </source>
</evidence>
<sequence>MNLFIFLVFLSISFSPNHAFTFDIIAPYHPIPLFEQFLFFLTDISPFSAKDFLQEVLSNYSSIDDTDFLCNLAESYISPSYHQLMYAQIENGYYLPRGEMFREIAINLDNNSDLIISDNSDNFTFSNDEKKNHDIHFTSDIVFGSSNIYVYANLHNKTIASEILLMITSKASFILRPFSNCKSTNSKLTGFGFELSADNNHNIKKEDDLISDEYVKYKTVTDETIGRLNGIPPSYINPILYQRLGPKFANFLQRRRNDTLPELLRDITSNYPLFLPLILSTHETKEDQYSYQKVSTLLEGKIFSMSFLNGRHIELSQTNLFNLFDILHQEHNFNAILERKYKIDNQLINDITKSQMIPTDNLIIDYRSPYIIYINDLENDIQYSNWTTNLNEIFNITAKYPQIKKNLINLILYANPTTQEGATSLFEIVVMMQKEYPIRFGFMPFFNLDNKFERKVAYAFNYFASQNTVVAIQYLINVFEKIGINRETNKLNPVNRKFYKTEFNRMAKSVNSEITWNMLFFLYDPESVETQRLIETNRYLKEHGITKQTVLINGRYIQTPTFSPALLNIELHATYLILQTLIRQHNLINLAGNNETDIFDFQIKTMPTIKSIDQRIYFTLPKGIDIFSKKLPIQVEFNDFLSKINWNFFNGNKKSNGEDASSFVWLFCPDNTDLTVFYKFMKSNNLSEPIMFALNPKIPDSVYPINKSIVTLIYNGRIYENADINDFQFLVNLDSWSHHFVSKPLSSFFYKLKFKRRECLVYLSCVYIDWMMNGVSRGSIPDNVWNLNSSLIYNPHEKNGHFGLTWELIVDPFSSDFQKVAPIINYFNKRKIIDFRFVLVPPVDASQTEDLRTMSSFYRMSIGEDKTCVFTLLNSSTSYSVVPHLPDSWLIENLRASFDTSGIQIDKMKPGIHSALFVLSSLVIEGRCLTQFGEVAEGAEISLFESISKELSDTTTIMKMNGYWQLKANHPGQFSIDVTGVKSKLIFQKVALDLLISSFSTVFRRIELTYNPSFIRYQVKDITKSHHHLSKPKNNEYLNVFSVVDGFESEEKVTKMIISIIRNTKSPQKVKFWFIRSFLSPQFKATLQKLALKHSIIYCLTDYKWPKWLKCQSIRSNNACAFKLLFLDLIFKGEKGRVLYMDPTNFVRDGIDIYKLFQSYSFVDNDYYSDPTLAFPSFSDTRIESDPLRFWKNDYWLSFLQGKQFIDPSLFLLDLKRYKENGSADLLRYIYQIISPDPTTKSTLDQNLINFIRVQMPMKILPDSYYGCDLWNDDKSMENVKIVNLCYNPYSKLSEFNRAAYYINDWPVIQNEVNMLKSRNDEFMAHSFKKQKDLLSES</sequence>
<keyword evidence="5" id="KW-0325">Glycoprotein</keyword>
<evidence type="ECO:0000259" key="7">
    <source>
        <dbReference type="Pfam" id="PF18401"/>
    </source>
</evidence>
<evidence type="ECO:0000256" key="2">
    <source>
        <dbReference type="ARBA" id="ARBA00004319"/>
    </source>
</evidence>
<feature type="signal peptide" evidence="6">
    <location>
        <begin position="1"/>
        <end position="19"/>
    </location>
</feature>
<protein>
    <recommendedName>
        <fullName evidence="12">Glucosyltransferase 24 catalytic domain-containing protein</fullName>
    </recommendedName>
</protein>
<dbReference type="Pfam" id="PF18402">
    <property type="entry name" value="Thioredoxin_14"/>
    <property type="match status" value="1"/>
</dbReference>
<reference evidence="10 11" key="1">
    <citation type="submission" date="2024-04" db="EMBL/GenBank/DDBJ databases">
        <title>Tritrichomonas musculus Genome.</title>
        <authorList>
            <person name="Alves-Ferreira E."/>
            <person name="Grigg M."/>
            <person name="Lorenzi H."/>
            <person name="Galac M."/>
        </authorList>
    </citation>
    <scope>NUCLEOTIDE SEQUENCE [LARGE SCALE GENOMIC DNA]</scope>
    <source>
        <strain evidence="10 11">EAF2021</strain>
    </source>
</reference>
<evidence type="ECO:0000313" key="11">
    <source>
        <dbReference type="Proteomes" id="UP001470230"/>
    </source>
</evidence>
<evidence type="ECO:0000259" key="8">
    <source>
        <dbReference type="Pfam" id="PF18402"/>
    </source>
</evidence>
<feature type="chain" id="PRO_5046420529" description="Glucosyltransferase 24 catalytic domain-containing protein" evidence="6">
    <location>
        <begin position="20"/>
        <end position="1338"/>
    </location>
</feature>
<dbReference type="PANTHER" id="PTHR11226:SF0">
    <property type="entry name" value="UDP-GLUCOSE:GLYCOPROTEIN GLUCOSYLTRANSFERASE"/>
    <property type="match status" value="1"/>
</dbReference>
<evidence type="ECO:0000256" key="3">
    <source>
        <dbReference type="ARBA" id="ARBA00022729"/>
    </source>
</evidence>
<evidence type="ECO:0000259" key="9">
    <source>
        <dbReference type="Pfam" id="PF18404"/>
    </source>
</evidence>
<dbReference type="PANTHER" id="PTHR11226">
    <property type="entry name" value="UDP-GLUCOSE GLYCOPROTEIN:GLUCOSYLTRANSFERASE"/>
    <property type="match status" value="1"/>
</dbReference>
<accession>A0ABR2K9W1</accession>
<feature type="domain" description="UGGT thioredoxin-like" evidence="8">
    <location>
        <begin position="365"/>
        <end position="562"/>
    </location>
</feature>
<dbReference type="Gene3D" id="3.90.550.10">
    <property type="entry name" value="Spore Coat Polysaccharide Biosynthesis Protein SpsA, Chain A"/>
    <property type="match status" value="1"/>
</dbReference>
<dbReference type="InterPro" id="IPR040694">
    <property type="entry name" value="UGGT_TRXL_2"/>
</dbReference>
<dbReference type="Pfam" id="PF06427">
    <property type="entry name" value="UDP-g_GGTase"/>
    <property type="match status" value="1"/>
</dbReference>
<keyword evidence="4" id="KW-0256">Endoplasmic reticulum</keyword>
<dbReference type="InterPro" id="IPR009448">
    <property type="entry name" value="UDP-g_GGtrans"/>
</dbReference>
<evidence type="ECO:0008006" key="12">
    <source>
        <dbReference type="Google" id="ProtNLM"/>
    </source>
</evidence>
<dbReference type="EMBL" id="JAPFFF010000006">
    <property type="protein sequence ID" value="KAK8887697.1"/>
    <property type="molecule type" value="Genomic_DNA"/>
</dbReference>
<dbReference type="InterPro" id="IPR040692">
    <property type="entry name" value="UGGT_TRXL_3"/>
</dbReference>
<gene>
    <name evidence="10" type="ORF">M9Y10_038751</name>
</gene>
<feature type="domain" description="UGGT thioredoxin-like" evidence="7">
    <location>
        <begin position="242"/>
        <end position="351"/>
    </location>
</feature>
<dbReference type="SUPFAM" id="SSF53448">
    <property type="entry name" value="Nucleotide-diphospho-sugar transferases"/>
    <property type="match status" value="1"/>
</dbReference>
<comment type="caution">
    <text evidence="10">The sequence shown here is derived from an EMBL/GenBank/DDBJ whole genome shotgun (WGS) entry which is preliminary data.</text>
</comment>
<proteinExistence type="predicted"/>
<name>A0ABR2K9W1_9EUKA</name>
<evidence type="ECO:0000256" key="1">
    <source>
        <dbReference type="ARBA" id="ARBA00001913"/>
    </source>
</evidence>
<evidence type="ECO:0000313" key="10">
    <source>
        <dbReference type="EMBL" id="KAK8887697.1"/>
    </source>
</evidence>
<comment type="subcellular location">
    <subcellularLocation>
        <location evidence="2">Endoplasmic reticulum lumen</location>
    </subcellularLocation>
</comment>